<organism evidence="1 2">
    <name type="scientific">Roseovarius atlanticus</name>
    <dbReference type="NCBI Taxonomy" id="1641875"/>
    <lineage>
        <taxon>Bacteria</taxon>
        <taxon>Pseudomonadati</taxon>
        <taxon>Pseudomonadota</taxon>
        <taxon>Alphaproteobacteria</taxon>
        <taxon>Rhodobacterales</taxon>
        <taxon>Roseobacteraceae</taxon>
        <taxon>Roseovarius</taxon>
    </lineage>
</organism>
<sequence>MRCSGARVVRVAAPTADDLAIHRRVERDAEDKRVFVARSAVSIEICPAGPALANDVQIPGMAAVVIAGHVPVFAL</sequence>
<evidence type="ECO:0000313" key="1">
    <source>
        <dbReference type="EMBL" id="KRS13752.1"/>
    </source>
</evidence>
<name>A0A0T5NXV3_9RHOB</name>
<keyword evidence="2" id="KW-1185">Reference proteome</keyword>
<evidence type="ECO:0000313" key="2">
    <source>
        <dbReference type="Proteomes" id="UP000051295"/>
    </source>
</evidence>
<comment type="caution">
    <text evidence="1">The sequence shown here is derived from an EMBL/GenBank/DDBJ whole genome shotgun (WGS) entry which is preliminary data.</text>
</comment>
<dbReference type="AlphaFoldDB" id="A0A0T5NXV3"/>
<dbReference type="EMBL" id="LAXJ01000003">
    <property type="protein sequence ID" value="KRS13752.1"/>
    <property type="molecule type" value="Genomic_DNA"/>
</dbReference>
<dbReference type="Proteomes" id="UP000051295">
    <property type="component" value="Unassembled WGS sequence"/>
</dbReference>
<gene>
    <name evidence="1" type="ORF">XM53_04040</name>
</gene>
<reference evidence="1 2" key="1">
    <citation type="submission" date="2015-04" db="EMBL/GenBank/DDBJ databases">
        <title>The draft genome sequence of Roseovarius sp.R12b.</title>
        <authorList>
            <person name="Li G."/>
            <person name="Lai Q."/>
            <person name="Shao Z."/>
            <person name="Yan P."/>
        </authorList>
    </citation>
    <scope>NUCLEOTIDE SEQUENCE [LARGE SCALE GENOMIC DNA]</scope>
    <source>
        <strain evidence="1 2">R12B</strain>
    </source>
</reference>
<accession>A0A0T5NXV3</accession>
<protein>
    <submittedName>
        <fullName evidence="1">Uncharacterized protein</fullName>
    </submittedName>
</protein>
<proteinExistence type="predicted"/>